<name>A0ACC1N8I8_9HYPO</name>
<sequence length="506" mass="54980">MEPTAIEETTPLLSQARCERDGLQQACAADVAAGFEANDPLNWSWLFKWSIMALLAFTACTISFACTSVVPMASRIIEDLDGNDERTSAIVLMVTIWELGEATGPILIAPLSEVFGRYPLMNIANVCFILATLLAALSESTETLIAARALTGMAVGTNVLNPAIVGDLLPPDRRGTAMSLILFAPIVGGAIGPVFGGAVAETLGWRAVLWTSVGLACLCELIFLLYFRETYKPCIMRKQMAKLNQKGVTTTTRRKSNERGRESHHTLAGLWTSMSRPIVMLFSSVILASLALFGAITFAYYYVVIVTLPVILRTTYEMSPAAIGTAFLATSFGSLIGFLVCNLSLDRIYVKLGKRNGGVCLPEYRLPMAIVGAFLMPPSVALYGWSAHYELPLSLLLASVICICMSFMLSILPLMSYVVDAYGFYSASALTGVIITRCLAGAFLPLVSTAVVERFAYGWGFTLLAGVSLILALIPFIIFRYGSRWRETSEYTRTLPELRLVPPTLI</sequence>
<dbReference type="EMBL" id="JANJQO010000789">
    <property type="protein sequence ID" value="KAJ2974763.1"/>
    <property type="molecule type" value="Genomic_DNA"/>
</dbReference>
<protein>
    <submittedName>
        <fullName evidence="1">Uncharacterized protein</fullName>
    </submittedName>
</protein>
<accession>A0ACC1N8I8</accession>
<proteinExistence type="predicted"/>
<evidence type="ECO:0000313" key="1">
    <source>
        <dbReference type="EMBL" id="KAJ2974763.1"/>
    </source>
</evidence>
<keyword evidence="2" id="KW-1185">Reference proteome</keyword>
<dbReference type="Proteomes" id="UP001143910">
    <property type="component" value="Unassembled WGS sequence"/>
</dbReference>
<comment type="caution">
    <text evidence="1">The sequence shown here is derived from an EMBL/GenBank/DDBJ whole genome shotgun (WGS) entry which is preliminary data.</text>
</comment>
<organism evidence="1 2">
    <name type="scientific">Zarea fungicola</name>
    <dbReference type="NCBI Taxonomy" id="93591"/>
    <lineage>
        <taxon>Eukaryota</taxon>
        <taxon>Fungi</taxon>
        <taxon>Dikarya</taxon>
        <taxon>Ascomycota</taxon>
        <taxon>Pezizomycotina</taxon>
        <taxon>Sordariomycetes</taxon>
        <taxon>Hypocreomycetidae</taxon>
        <taxon>Hypocreales</taxon>
        <taxon>Cordycipitaceae</taxon>
        <taxon>Zarea</taxon>
    </lineage>
</organism>
<gene>
    <name evidence="1" type="ORF">NQ176_g5884</name>
</gene>
<reference evidence="1" key="1">
    <citation type="submission" date="2022-08" db="EMBL/GenBank/DDBJ databases">
        <title>Genome Sequence of Lecanicillium fungicola.</title>
        <authorList>
            <person name="Buettner E."/>
        </authorList>
    </citation>
    <scope>NUCLEOTIDE SEQUENCE</scope>
    <source>
        <strain evidence="1">Babe33</strain>
    </source>
</reference>
<evidence type="ECO:0000313" key="2">
    <source>
        <dbReference type="Proteomes" id="UP001143910"/>
    </source>
</evidence>